<dbReference type="PANTHER" id="PTHR22847:SF637">
    <property type="entry name" value="WD REPEAT DOMAIN 5B"/>
    <property type="match status" value="1"/>
</dbReference>
<evidence type="ECO:0000256" key="1">
    <source>
        <dbReference type="ARBA" id="ARBA00022448"/>
    </source>
</evidence>
<dbReference type="InterPro" id="IPR002327">
    <property type="entry name" value="Cyt_c_1A/1B"/>
</dbReference>
<reference evidence="12" key="1">
    <citation type="submission" date="2019-06" db="EMBL/GenBank/DDBJ databases">
        <authorList>
            <person name="Le Quere A."/>
            <person name="Colella S."/>
        </authorList>
    </citation>
    <scope>NUCLEOTIDE SEQUENCE</scope>
    <source>
        <strain evidence="12">EmedicaeMD41</strain>
    </source>
</reference>
<dbReference type="GO" id="GO:0009055">
    <property type="term" value="F:electron transfer activity"/>
    <property type="evidence" value="ECO:0007669"/>
    <property type="project" value="InterPro"/>
</dbReference>
<dbReference type="PROSITE" id="PS51007">
    <property type="entry name" value="CYTC"/>
    <property type="match status" value="1"/>
</dbReference>
<keyword evidence="2 8" id="KW-0853">WD repeat</keyword>
<evidence type="ECO:0000256" key="10">
    <source>
        <dbReference type="SAM" id="SignalP"/>
    </source>
</evidence>
<dbReference type="Proteomes" id="UP000507954">
    <property type="component" value="Unassembled WGS sequence"/>
</dbReference>
<evidence type="ECO:0000313" key="12">
    <source>
        <dbReference type="EMBL" id="VTZ65965.1"/>
    </source>
</evidence>
<dbReference type="EMBL" id="CABFNB010000165">
    <property type="protein sequence ID" value="VTZ65965.1"/>
    <property type="molecule type" value="Genomic_DNA"/>
</dbReference>
<evidence type="ECO:0000256" key="5">
    <source>
        <dbReference type="ARBA" id="ARBA00022737"/>
    </source>
</evidence>
<dbReference type="SMART" id="SM00320">
    <property type="entry name" value="WD40"/>
    <property type="match status" value="6"/>
</dbReference>
<accession>A0A508X9Y9</accession>
<keyword evidence="1" id="KW-0813">Transport</keyword>
<dbReference type="PANTHER" id="PTHR22847">
    <property type="entry name" value="WD40 REPEAT PROTEIN"/>
    <property type="match status" value="1"/>
</dbReference>
<name>A0A508X9Y9_9HYPH</name>
<feature type="repeat" description="WD" evidence="8">
    <location>
        <begin position="27"/>
        <end position="68"/>
    </location>
</feature>
<gene>
    <name evidence="12" type="ORF">EMEDMD4_930036</name>
</gene>
<protein>
    <submittedName>
        <fullName evidence="12">Cytochrome c class I</fullName>
    </submittedName>
</protein>
<evidence type="ECO:0000256" key="9">
    <source>
        <dbReference type="PROSITE-ProRule" id="PRU00433"/>
    </source>
</evidence>
<feature type="repeat" description="WD" evidence="8">
    <location>
        <begin position="69"/>
        <end position="109"/>
    </location>
</feature>
<dbReference type="SUPFAM" id="SSF50978">
    <property type="entry name" value="WD40 repeat-like"/>
    <property type="match status" value="1"/>
</dbReference>
<feature type="signal peptide" evidence="10">
    <location>
        <begin position="1"/>
        <end position="24"/>
    </location>
</feature>
<evidence type="ECO:0000256" key="8">
    <source>
        <dbReference type="PROSITE-ProRule" id="PRU00221"/>
    </source>
</evidence>
<dbReference type="GO" id="GO:0020037">
    <property type="term" value="F:heme binding"/>
    <property type="evidence" value="ECO:0007669"/>
    <property type="project" value="InterPro"/>
</dbReference>
<evidence type="ECO:0000256" key="7">
    <source>
        <dbReference type="ARBA" id="ARBA00023004"/>
    </source>
</evidence>
<evidence type="ECO:0000256" key="6">
    <source>
        <dbReference type="ARBA" id="ARBA00022982"/>
    </source>
</evidence>
<dbReference type="Gene3D" id="1.10.760.10">
    <property type="entry name" value="Cytochrome c-like domain"/>
    <property type="match status" value="1"/>
</dbReference>
<evidence type="ECO:0000259" key="11">
    <source>
        <dbReference type="PROSITE" id="PS51007"/>
    </source>
</evidence>
<feature type="repeat" description="WD" evidence="8">
    <location>
        <begin position="151"/>
        <end position="181"/>
    </location>
</feature>
<feature type="repeat" description="WD" evidence="8">
    <location>
        <begin position="281"/>
        <end position="315"/>
    </location>
</feature>
<dbReference type="InterPro" id="IPR015943">
    <property type="entry name" value="WD40/YVTN_repeat-like_dom_sf"/>
</dbReference>
<dbReference type="InterPro" id="IPR036909">
    <property type="entry name" value="Cyt_c-like_dom_sf"/>
</dbReference>
<dbReference type="RefSeq" id="WP_180162376.1">
    <property type="nucleotide sequence ID" value="NZ_CABFNB010000165.1"/>
</dbReference>
<dbReference type="Pfam" id="PF00400">
    <property type="entry name" value="WD40"/>
    <property type="match status" value="5"/>
</dbReference>
<dbReference type="InterPro" id="IPR036322">
    <property type="entry name" value="WD40_repeat_dom_sf"/>
</dbReference>
<dbReference type="PROSITE" id="PS50294">
    <property type="entry name" value="WD_REPEATS_REGION"/>
    <property type="match status" value="2"/>
</dbReference>
<dbReference type="AlphaFoldDB" id="A0A508X9Y9"/>
<dbReference type="CDD" id="cd00200">
    <property type="entry name" value="WD40"/>
    <property type="match status" value="1"/>
</dbReference>
<feature type="chain" id="PRO_5021403340" evidence="10">
    <location>
        <begin position="25"/>
        <end position="431"/>
    </location>
</feature>
<keyword evidence="7 9" id="KW-0408">Iron</keyword>
<dbReference type="Gene3D" id="2.130.10.10">
    <property type="entry name" value="YVTN repeat-like/Quinoprotein amine dehydrogenase"/>
    <property type="match status" value="2"/>
</dbReference>
<keyword evidence="4 9" id="KW-0479">Metal-binding</keyword>
<feature type="domain" description="Cytochrome c" evidence="11">
    <location>
        <begin position="305"/>
        <end position="428"/>
    </location>
</feature>
<keyword evidence="3 9" id="KW-0349">Heme</keyword>
<dbReference type="InterPro" id="IPR009056">
    <property type="entry name" value="Cyt_c-like_dom"/>
</dbReference>
<evidence type="ECO:0000256" key="4">
    <source>
        <dbReference type="ARBA" id="ARBA00022723"/>
    </source>
</evidence>
<feature type="repeat" description="WD" evidence="8">
    <location>
        <begin position="110"/>
        <end position="141"/>
    </location>
</feature>
<organism evidence="12">
    <name type="scientific">Sinorhizobium medicae</name>
    <dbReference type="NCBI Taxonomy" id="110321"/>
    <lineage>
        <taxon>Bacteria</taxon>
        <taxon>Pseudomonadati</taxon>
        <taxon>Pseudomonadota</taxon>
        <taxon>Alphaproteobacteria</taxon>
        <taxon>Hyphomicrobiales</taxon>
        <taxon>Rhizobiaceae</taxon>
        <taxon>Sinorhizobium/Ensifer group</taxon>
        <taxon>Sinorhizobium</taxon>
    </lineage>
</organism>
<dbReference type="PROSITE" id="PS50082">
    <property type="entry name" value="WD_REPEATS_2"/>
    <property type="match status" value="5"/>
</dbReference>
<proteinExistence type="predicted"/>
<sequence length="431" mass="45116">MKAMLAIRCLAAAASFLFGATAHGAELRGHGGPVRSIAIAPDGQTAITGSFDAKAIIWSLETGEAQQVLLFHESQVDAVAALPQGRYATAGADGRIAIWEAGRSTPVSVLRGHDGPVVALAVAPDGSTLASASWDASVRLWPLSGAPSRILKGHHGNVNAVTFLSDGTLASAGYDAAIILWPPGHDAAPMRISMPGPLNALVTVPGDRLLAAGADGTLRQIDRRGAIVAEVRVSTGPLIALAATADKRYIAASAIREGIVLLDSRTLKPVNTLGGAGVATVWALAFARGERTLLTGGADTIISEWDVETGRRLGTSAAIQADLMSEYAGNPDAEIFRACIACHTLGPEDGNRAGPTLHGIFGRKIAAVADYPYSPAFRRMDIVWTPETVSKLFELGPSIYTPGTKMPNQTINDPEDRAALIRFLQSETRRD</sequence>
<evidence type="ECO:0000256" key="3">
    <source>
        <dbReference type="ARBA" id="ARBA00022617"/>
    </source>
</evidence>
<evidence type="ECO:0000256" key="2">
    <source>
        <dbReference type="ARBA" id="ARBA00022574"/>
    </source>
</evidence>
<keyword evidence="6" id="KW-0249">Electron transport</keyword>
<keyword evidence="5" id="KW-0677">Repeat</keyword>
<dbReference type="PRINTS" id="PR00604">
    <property type="entry name" value="CYTCHRMECIAB"/>
</dbReference>
<dbReference type="InterPro" id="IPR001680">
    <property type="entry name" value="WD40_rpt"/>
</dbReference>
<dbReference type="SUPFAM" id="SSF46626">
    <property type="entry name" value="Cytochrome c"/>
    <property type="match status" value="1"/>
</dbReference>
<dbReference type="GO" id="GO:0046872">
    <property type="term" value="F:metal ion binding"/>
    <property type="evidence" value="ECO:0007669"/>
    <property type="project" value="UniProtKB-KW"/>
</dbReference>
<keyword evidence="10" id="KW-0732">Signal</keyword>